<evidence type="ECO:0008006" key="4">
    <source>
        <dbReference type="Google" id="ProtNLM"/>
    </source>
</evidence>
<dbReference type="HOGENOM" id="CLU_876793_0_0_11"/>
<protein>
    <recommendedName>
        <fullName evidence="4">Secreted protein</fullName>
    </recommendedName>
</protein>
<feature type="signal peptide" evidence="1">
    <location>
        <begin position="1"/>
        <end position="22"/>
    </location>
</feature>
<proteinExistence type="predicted"/>
<dbReference type="EMBL" id="FN806773">
    <property type="protein sequence ID" value="CBL57333.1"/>
    <property type="molecule type" value="Genomic_DNA"/>
</dbReference>
<dbReference type="AlphaFoldDB" id="D7GFM2"/>
<feature type="chain" id="PRO_5039398683" description="Secreted protein" evidence="1">
    <location>
        <begin position="23"/>
        <end position="317"/>
    </location>
</feature>
<reference evidence="2 3" key="1">
    <citation type="journal article" date="2010" name="PLoS ONE">
        <title>The complete genome of Propionibacterium freudenreichii CIRM-BIA1, a hardy actinobacterium with food and probiotic applications.</title>
        <authorList>
            <person name="Falentin H."/>
            <person name="Deutsch S.M."/>
            <person name="Jan G."/>
            <person name="Loux V."/>
            <person name="Thierry A."/>
            <person name="Parayre S."/>
            <person name="Maillard M.B."/>
            <person name="Dherbecourt J."/>
            <person name="Cousin F.J."/>
            <person name="Jardin J."/>
            <person name="Siguier P."/>
            <person name="Couloux A."/>
            <person name="Barbe V."/>
            <person name="Vacherie B."/>
            <person name="Wincker P."/>
            <person name="Gibrat J.F."/>
            <person name="Gaillardin C."/>
            <person name="Lortal S."/>
        </authorList>
    </citation>
    <scope>NUCLEOTIDE SEQUENCE [LARGE SCALE GENOMIC DNA]</scope>
    <source>
        <strain evidence="3">ATCC 9614 / DSM 4902 / CIP 103027 / NCIMB 8099 / CIRM-BIA1</strain>
    </source>
</reference>
<evidence type="ECO:0000313" key="2">
    <source>
        <dbReference type="EMBL" id="CBL57333.1"/>
    </source>
</evidence>
<keyword evidence="1" id="KW-0732">Signal</keyword>
<evidence type="ECO:0000256" key="1">
    <source>
        <dbReference type="SAM" id="SignalP"/>
    </source>
</evidence>
<dbReference type="RefSeq" id="WP_013161687.1">
    <property type="nucleotide sequence ID" value="NC_014215.1"/>
</dbReference>
<accession>D7GFM2</accession>
<name>D7GFM2_PROFC</name>
<evidence type="ECO:0000313" key="3">
    <source>
        <dbReference type="Proteomes" id="UP000000936"/>
    </source>
</evidence>
<dbReference type="GO" id="GO:0005975">
    <property type="term" value="P:carbohydrate metabolic process"/>
    <property type="evidence" value="ECO:0007669"/>
    <property type="project" value="UniProtKB-ARBA"/>
</dbReference>
<dbReference type="InterPro" id="IPR013783">
    <property type="entry name" value="Ig-like_fold"/>
</dbReference>
<dbReference type="KEGG" id="pfr:PFREUD_18250"/>
<sequence>MLTRKRVVAAGAAATLSLTAFAGLQPASAATGPHGGACTDAESANSITVVVDNHDGTPIQQRCAVDVGTVNSSKLLPAAGYTQNEWRPLEAGPTTINDYPKSSDLFKGWRYFTVDGASGAWKLVDTRVGLGFIDVTPGQTVAFSYTNGYFNQAGPSKTANELNPGPVLSNLKVAVAGASATASFVADDATDTAQWQLDGAKEWNDGPEIKDDKTASWSLGEGLTAGNHTVTVKLTNKAGKSAQFSQSFTIQAAAELITAQPQPVTAAPGTDATFTVKTIDGGAGLTFQWQKQDAEGKWQNVEGATSATLVVPKVTAE</sequence>
<dbReference type="Gene3D" id="2.60.40.10">
    <property type="entry name" value="Immunoglobulins"/>
    <property type="match status" value="1"/>
</dbReference>
<dbReference type="Proteomes" id="UP000000936">
    <property type="component" value="Chromosome"/>
</dbReference>
<gene>
    <name evidence="2" type="ordered locus">PFREUD_18250</name>
</gene>
<organism evidence="2 3">
    <name type="scientific">Propionibacterium freudenreichii subsp. shermanii (strain ATCC 9614 / DSM 4902 / CIP 103027 / NCIMB 8099 / CIRM-BIA1)</name>
    <dbReference type="NCBI Taxonomy" id="754252"/>
    <lineage>
        <taxon>Bacteria</taxon>
        <taxon>Bacillati</taxon>
        <taxon>Actinomycetota</taxon>
        <taxon>Actinomycetes</taxon>
        <taxon>Propionibacteriales</taxon>
        <taxon>Propionibacteriaceae</taxon>
        <taxon>Propionibacterium</taxon>
    </lineage>
</organism>
<keyword evidence="3" id="KW-1185">Reference proteome</keyword>
<dbReference type="STRING" id="754252.PFREUD_18250"/>